<dbReference type="AlphaFoldDB" id="I7LBR0"/>
<evidence type="ECO:0000313" key="2">
    <source>
        <dbReference type="Proteomes" id="UP000009311"/>
    </source>
</evidence>
<reference evidence="1 2" key="1">
    <citation type="submission" date="2012-06" db="EMBL/GenBank/DDBJ databases">
        <title>Draft Genome Sequence of Lactobacillus pasteurii CRBIP 24.76T.</title>
        <authorList>
            <person name="Cousin S."/>
            <person name="Bouchier C."/>
            <person name="Loux V."/>
            <person name="Ma L."/>
            <person name="Creno S."/>
            <person name="Bizet C."/>
            <person name="Clermont D."/>
        </authorList>
    </citation>
    <scope>NUCLEOTIDE SEQUENCE [LARGE SCALE GENOMIC DNA]</scope>
    <source>
        <strain evidence="2">CRBIP 24.76T</strain>
    </source>
</reference>
<keyword evidence="2" id="KW-1185">Reference proteome</keyword>
<comment type="caution">
    <text evidence="1">The sequence shown here is derived from an EMBL/GenBank/DDBJ whole genome shotgun (WGS) entry which is preliminary data.</text>
</comment>
<dbReference type="EMBL" id="CAKD01000023">
    <property type="protein sequence ID" value="CCI85826.1"/>
    <property type="molecule type" value="Genomic_DNA"/>
</dbReference>
<dbReference type="RefSeq" id="WP_009560394.1">
    <property type="nucleotide sequence ID" value="NZ_AYZN01000001.1"/>
</dbReference>
<name>I7LBR0_9LACO</name>
<dbReference type="PATRIC" id="fig|1423790.3.peg.10"/>
<organism evidence="1 2">
    <name type="scientific">Lactobacillus pasteurii DSM 23907 = CRBIP 24.76</name>
    <dbReference type="NCBI Taxonomy" id="1423790"/>
    <lineage>
        <taxon>Bacteria</taxon>
        <taxon>Bacillati</taxon>
        <taxon>Bacillota</taxon>
        <taxon>Bacilli</taxon>
        <taxon>Lactobacillales</taxon>
        <taxon>Lactobacillaceae</taxon>
        <taxon>Lactobacillus</taxon>
    </lineage>
</organism>
<dbReference type="Proteomes" id="UP000009311">
    <property type="component" value="Unassembled WGS sequence"/>
</dbReference>
<sequence length="234" mass="26928">MYDKTISDLCDSVVQFGKIHPEYELDRYEEILHGIGIETAELNLYLLDTKILMALLMAMVESTEHMIDYCRSGDIQFLLYLLKEADNNDSETLGALKEIRLVSENNAFWPDGDEDSRWKLTISKKDLVHLAKYVSVGVDKYKIIGKEKIAVELDAVETIIDMVGMWFENYEKENFIICNCPMWHLTLINDDGKHFVIHGPMKESVLPDLSDFIREELGRKDLKLFDGNPGQVES</sequence>
<dbReference type="STRING" id="1423790.BN53_06985"/>
<evidence type="ECO:0000313" key="1">
    <source>
        <dbReference type="EMBL" id="CCI85826.1"/>
    </source>
</evidence>
<accession>I7LBR0</accession>
<proteinExistence type="predicted"/>
<protein>
    <submittedName>
        <fullName evidence="1">Uncharacterized protein</fullName>
    </submittedName>
</protein>
<gene>
    <name evidence="1" type="ORF">BN53_06985</name>
</gene>